<name>A0A9W8GC51_9FUNG</name>
<dbReference type="EMBL" id="JANBTW010000002">
    <property type="protein sequence ID" value="KAJ2680882.1"/>
    <property type="molecule type" value="Genomic_DNA"/>
</dbReference>
<accession>A0A9W8GC51</accession>
<proteinExistence type="predicted"/>
<evidence type="ECO:0000313" key="1">
    <source>
        <dbReference type="EMBL" id="KAJ2680882.1"/>
    </source>
</evidence>
<evidence type="ECO:0000313" key="2">
    <source>
        <dbReference type="Proteomes" id="UP001151518"/>
    </source>
</evidence>
<organism evidence="1 2">
    <name type="scientific">Coemansia spiralis</name>
    <dbReference type="NCBI Taxonomy" id="417178"/>
    <lineage>
        <taxon>Eukaryota</taxon>
        <taxon>Fungi</taxon>
        <taxon>Fungi incertae sedis</taxon>
        <taxon>Zoopagomycota</taxon>
        <taxon>Kickxellomycotina</taxon>
        <taxon>Kickxellomycetes</taxon>
        <taxon>Kickxellales</taxon>
        <taxon>Kickxellaceae</taxon>
        <taxon>Coemansia</taxon>
    </lineage>
</organism>
<comment type="caution">
    <text evidence="1">The sequence shown here is derived from an EMBL/GenBank/DDBJ whole genome shotgun (WGS) entry which is preliminary data.</text>
</comment>
<gene>
    <name evidence="1" type="ORF">GGI25_000186</name>
</gene>
<dbReference type="Proteomes" id="UP001151518">
    <property type="component" value="Unassembled WGS sequence"/>
</dbReference>
<dbReference type="OrthoDB" id="2588098at2759"/>
<reference evidence="1" key="1">
    <citation type="submission" date="2022-07" db="EMBL/GenBank/DDBJ databases">
        <title>Phylogenomic reconstructions and comparative analyses of Kickxellomycotina fungi.</title>
        <authorList>
            <person name="Reynolds N.K."/>
            <person name="Stajich J.E."/>
            <person name="Barry K."/>
            <person name="Grigoriev I.V."/>
            <person name="Crous P."/>
            <person name="Smith M.E."/>
        </authorList>
    </citation>
    <scope>NUCLEOTIDE SEQUENCE</scope>
    <source>
        <strain evidence="1">NRRL 3115</strain>
    </source>
</reference>
<dbReference type="AlphaFoldDB" id="A0A9W8GC51"/>
<protein>
    <submittedName>
        <fullName evidence="1">Uncharacterized protein</fullName>
    </submittedName>
</protein>
<sequence>MYADKGIASWAGKRIICAGDYIRDYPDGLLTEQDKIDMADLNLYEYAHGFECPLKLFDPHNHGKISTEYYRRAYCSVEKSPIGSRLLDELLPNNQPLYARENNYILLNMTTNEYVCASGIPDSHSNVFSLGHIVLLQTCWSSDYSMSIRHSVVDLHRGPWAGHCFKITSVEDIDSTSTDVSKSVIKKIAQVFDENRASSPVYIYIFE</sequence>